<dbReference type="SUPFAM" id="SSF51905">
    <property type="entry name" value="FAD/NAD(P)-binding domain"/>
    <property type="match status" value="1"/>
</dbReference>
<dbReference type="Gene3D" id="3.50.50.60">
    <property type="entry name" value="FAD/NAD(P)-binding domain"/>
    <property type="match status" value="1"/>
</dbReference>
<feature type="domain" description="Amine oxidase" evidence="4">
    <location>
        <begin position="98"/>
        <end position="426"/>
    </location>
</feature>
<dbReference type="GO" id="GO:0016491">
    <property type="term" value="F:oxidoreductase activity"/>
    <property type="evidence" value="ECO:0007669"/>
    <property type="project" value="UniProtKB-KW"/>
</dbReference>
<evidence type="ECO:0000256" key="3">
    <source>
        <dbReference type="PIRSR" id="PIRSR601613-1"/>
    </source>
</evidence>
<evidence type="ECO:0000313" key="5">
    <source>
        <dbReference type="EMBL" id="BDE06891.1"/>
    </source>
</evidence>
<keyword evidence="6" id="KW-1185">Reference proteome</keyword>
<organism evidence="5 6">
    <name type="scientific">Vulcanimicrobium alpinum</name>
    <dbReference type="NCBI Taxonomy" id="3016050"/>
    <lineage>
        <taxon>Bacteria</taxon>
        <taxon>Bacillati</taxon>
        <taxon>Vulcanimicrobiota</taxon>
        <taxon>Vulcanimicrobiia</taxon>
        <taxon>Vulcanimicrobiales</taxon>
        <taxon>Vulcanimicrobiaceae</taxon>
        <taxon>Vulcanimicrobium</taxon>
    </lineage>
</organism>
<dbReference type="PANTHER" id="PTHR10742">
    <property type="entry name" value="FLAVIN MONOAMINE OXIDASE"/>
    <property type="match status" value="1"/>
</dbReference>
<dbReference type="RefSeq" id="WP_317994525.1">
    <property type="nucleotide sequence ID" value="NZ_AP025523.1"/>
</dbReference>
<dbReference type="KEGG" id="vab:WPS_21670"/>
<gene>
    <name evidence="5" type="ORF">WPS_21670</name>
</gene>
<dbReference type="EMBL" id="AP025523">
    <property type="protein sequence ID" value="BDE06891.1"/>
    <property type="molecule type" value="Genomic_DNA"/>
</dbReference>
<dbReference type="PRINTS" id="PR00757">
    <property type="entry name" value="AMINEOXDASEF"/>
</dbReference>
<dbReference type="SUPFAM" id="SSF54373">
    <property type="entry name" value="FAD-linked reductases, C-terminal domain"/>
    <property type="match status" value="1"/>
</dbReference>
<dbReference type="Pfam" id="PF13450">
    <property type="entry name" value="NAD_binding_8"/>
    <property type="match status" value="1"/>
</dbReference>
<dbReference type="InterPro" id="IPR001613">
    <property type="entry name" value="Flavin_amine_oxidase"/>
</dbReference>
<dbReference type="InterPro" id="IPR036188">
    <property type="entry name" value="FAD/NAD-bd_sf"/>
</dbReference>
<dbReference type="InterPro" id="IPR002937">
    <property type="entry name" value="Amino_oxidase"/>
</dbReference>
<sequence>MNEAAADVAVIGAGAAGLAAAHILCREGLRVEVLEARERIGGRLLPVGDPVLPVAVDLGGEFIHGSAPETFALLREAGTVAVDTVPSALAFVDGELRERDDPFDRTAHVLARAAMLREDVPVATFARDLDADIRRDLLMMVRGFDAADPARASTLALAAEWSDDVNGQTARQFRPLGGYACVLRAMHDRLDPACVRVRLGAPVRSIARDAGGVTVALNGSGGEAALRVRAAVVTVPIGVLQSGGLQFQPPLPAATQDALGRLVMGPVVKLALRFRTAFWERSGDGRARDIAFFQRAGAHFPTFWTLLPLRAPILIAWAGGPDADALAAYDAGARVRLALDDLRTLFGPGCDPHGELEAAYQHDWQSDPYARGAYSYLASGGMGARETLARPIDATLFFAGEATAEASEAGTVAGALRSGERAAREAIAALRIRRAS</sequence>
<dbReference type="Proteomes" id="UP001317532">
    <property type="component" value="Chromosome"/>
</dbReference>
<dbReference type="Pfam" id="PF01593">
    <property type="entry name" value="Amino_oxidase"/>
    <property type="match status" value="1"/>
</dbReference>
<proteinExistence type="predicted"/>
<evidence type="ECO:0000256" key="2">
    <source>
        <dbReference type="ARBA" id="ARBA00023002"/>
    </source>
</evidence>
<name>A0AAN1XYC9_UNVUL</name>
<comment type="cofactor">
    <cofactor evidence="1">
        <name>FAD</name>
        <dbReference type="ChEBI" id="CHEBI:57692"/>
    </cofactor>
</comment>
<protein>
    <recommendedName>
        <fullName evidence="4">Amine oxidase domain-containing protein</fullName>
    </recommendedName>
</protein>
<evidence type="ECO:0000259" key="4">
    <source>
        <dbReference type="Pfam" id="PF01593"/>
    </source>
</evidence>
<dbReference type="PANTHER" id="PTHR10742:SF410">
    <property type="entry name" value="LYSINE-SPECIFIC HISTONE DEMETHYLASE 2"/>
    <property type="match status" value="1"/>
</dbReference>
<accession>A0AAN1XYC9</accession>
<reference evidence="5 6" key="1">
    <citation type="journal article" date="2022" name="ISME Commun">
        <title>Vulcanimicrobium alpinus gen. nov. sp. nov., the first cultivated representative of the candidate phylum 'Eremiobacterota', is a metabolically versatile aerobic anoxygenic phototroph.</title>
        <authorList>
            <person name="Yabe S."/>
            <person name="Muto K."/>
            <person name="Abe K."/>
            <person name="Yokota A."/>
            <person name="Staudigel H."/>
            <person name="Tebo B.M."/>
        </authorList>
    </citation>
    <scope>NUCLEOTIDE SEQUENCE [LARGE SCALE GENOMIC DNA]</scope>
    <source>
        <strain evidence="5 6">WC8-2</strain>
    </source>
</reference>
<evidence type="ECO:0000313" key="6">
    <source>
        <dbReference type="Proteomes" id="UP001317532"/>
    </source>
</evidence>
<dbReference type="InterPro" id="IPR050281">
    <property type="entry name" value="Flavin_monoamine_oxidase"/>
</dbReference>
<evidence type="ECO:0000256" key="1">
    <source>
        <dbReference type="ARBA" id="ARBA00001974"/>
    </source>
</evidence>
<dbReference type="AlphaFoldDB" id="A0AAN1XYC9"/>
<feature type="binding site" evidence="3">
    <location>
        <begin position="35"/>
        <end position="36"/>
    </location>
    <ligand>
        <name>FAD</name>
        <dbReference type="ChEBI" id="CHEBI:57692"/>
    </ligand>
</feature>
<feature type="binding site" evidence="3">
    <location>
        <position position="203"/>
    </location>
    <ligand>
        <name>FAD</name>
        <dbReference type="ChEBI" id="CHEBI:57692"/>
    </ligand>
</feature>
<keyword evidence="2" id="KW-0560">Oxidoreductase</keyword>